<dbReference type="GO" id="GO:0034476">
    <property type="term" value="P:U5 snRNA 3'-end processing"/>
    <property type="evidence" value="ECO:0000318"/>
    <property type="project" value="GO_Central"/>
</dbReference>
<dbReference type="AlphaFoldDB" id="A0A7M7N616"/>
<dbReference type="InterPro" id="IPR015847">
    <property type="entry name" value="ExoRNase_PH_dom2"/>
</dbReference>
<accession>A0A7M7N616</accession>
<evidence type="ECO:0000256" key="4">
    <source>
        <dbReference type="ARBA" id="ARBA00022490"/>
    </source>
</evidence>
<dbReference type="Pfam" id="PF03725">
    <property type="entry name" value="RNase_PH_C"/>
    <property type="match status" value="1"/>
</dbReference>
<dbReference type="InterPro" id="IPR027408">
    <property type="entry name" value="PNPase/RNase_PH_dom_sf"/>
</dbReference>
<sequence length="289" mass="30784">MASIQLGEGEKTFIIHGICKDDLRSDGRTCLSYRNFELECGVVSNTSGSARLKLSNTQVLVGVKAEMGPPNPLNPSRGGIEFFVDFSANASPKFAGRGGDELAAEISNMLGLVYKNKKMLDYKSLCVIAGQCVWTLYADIVVLECGGNLLDAIALAVKAALYNTRIPLVTVHKDMDGTEDIDVSSNPHDFVTLDTKNLPVLVTVTTVGSGHIVDATLEEEACSMACIVAAVNKEGAIDGMVKKGSGSLTIDSIYKMLTSAKQIGKDLNKSLDDFLSKKGSDMSSKGFLT</sequence>
<keyword evidence="5" id="KW-0271">Exosome</keyword>
<dbReference type="Gene3D" id="3.30.230.70">
    <property type="entry name" value="GHMP Kinase, N-terminal domain"/>
    <property type="match status" value="1"/>
</dbReference>
<evidence type="ECO:0000256" key="3">
    <source>
        <dbReference type="ARBA" id="ARBA00006678"/>
    </source>
</evidence>
<dbReference type="CTD" id="23016"/>
<evidence type="ECO:0000256" key="2">
    <source>
        <dbReference type="ARBA" id="ARBA00004604"/>
    </source>
</evidence>
<dbReference type="Pfam" id="PF01138">
    <property type="entry name" value="RNase_PH"/>
    <property type="match status" value="1"/>
</dbReference>
<dbReference type="InterPro" id="IPR001247">
    <property type="entry name" value="ExoRNase_PH_dom1"/>
</dbReference>
<dbReference type="GO" id="GO:0000176">
    <property type="term" value="C:nuclear exosome (RNase complex)"/>
    <property type="evidence" value="ECO:0000318"/>
    <property type="project" value="GO_Central"/>
</dbReference>
<dbReference type="InterPro" id="IPR020568">
    <property type="entry name" value="Ribosomal_Su5_D2-typ_SF"/>
</dbReference>
<dbReference type="KEGG" id="spu:586452"/>
<keyword evidence="10" id="KW-1185">Reference proteome</keyword>
<evidence type="ECO:0000259" key="7">
    <source>
        <dbReference type="Pfam" id="PF01138"/>
    </source>
</evidence>
<keyword evidence="4" id="KW-0963">Cytoplasm</keyword>
<dbReference type="GO" id="GO:0005730">
    <property type="term" value="C:nucleolus"/>
    <property type="evidence" value="ECO:0007669"/>
    <property type="project" value="UniProtKB-SubCell"/>
</dbReference>
<dbReference type="GO" id="GO:0035925">
    <property type="term" value="F:mRNA 3'-UTR AU-rich region binding"/>
    <property type="evidence" value="ECO:0000318"/>
    <property type="project" value="GO_Central"/>
</dbReference>
<dbReference type="GO" id="GO:0016075">
    <property type="term" value="P:rRNA catabolic process"/>
    <property type="evidence" value="ECO:0000318"/>
    <property type="project" value="GO_Central"/>
</dbReference>
<dbReference type="SUPFAM" id="SSF54211">
    <property type="entry name" value="Ribosomal protein S5 domain 2-like"/>
    <property type="match status" value="1"/>
</dbReference>
<comment type="subcellular location">
    <subcellularLocation>
        <location evidence="1">Cytoplasm</location>
    </subcellularLocation>
    <subcellularLocation>
        <location evidence="2">Nucleus</location>
        <location evidence="2">Nucleolus</location>
    </subcellularLocation>
</comment>
<dbReference type="OrthoDB" id="272245at2759"/>
<organism evidence="9 10">
    <name type="scientific">Strongylocentrotus purpuratus</name>
    <name type="common">Purple sea urchin</name>
    <dbReference type="NCBI Taxonomy" id="7668"/>
    <lineage>
        <taxon>Eukaryota</taxon>
        <taxon>Metazoa</taxon>
        <taxon>Echinodermata</taxon>
        <taxon>Eleutherozoa</taxon>
        <taxon>Echinozoa</taxon>
        <taxon>Echinoidea</taxon>
        <taxon>Euechinoidea</taxon>
        <taxon>Echinacea</taxon>
        <taxon>Camarodonta</taxon>
        <taxon>Echinidea</taxon>
        <taxon>Strongylocentrotidae</taxon>
        <taxon>Strongylocentrotus</taxon>
    </lineage>
</organism>
<dbReference type="GO" id="GO:0000177">
    <property type="term" value="C:cytoplasmic exosome (RNase complex)"/>
    <property type="evidence" value="ECO:0000318"/>
    <property type="project" value="GO_Central"/>
</dbReference>
<dbReference type="Proteomes" id="UP000007110">
    <property type="component" value="Unassembled WGS sequence"/>
</dbReference>
<dbReference type="OMA" id="RWPVCVT"/>
<dbReference type="PANTHER" id="PTHR11097">
    <property type="entry name" value="EXOSOME COMPLEX EXONUCLEASE RIBOSOMAL RNA PROCESSING PROTEIN"/>
    <property type="match status" value="1"/>
</dbReference>
<dbReference type="InterPro" id="IPR036345">
    <property type="entry name" value="ExoRNase_PH_dom2_sf"/>
</dbReference>
<evidence type="ECO:0000313" key="10">
    <source>
        <dbReference type="Proteomes" id="UP000007110"/>
    </source>
</evidence>
<evidence type="ECO:0000259" key="8">
    <source>
        <dbReference type="Pfam" id="PF03725"/>
    </source>
</evidence>
<dbReference type="GO" id="GO:0071038">
    <property type="term" value="P:TRAMP-dependent tRNA surveillance pathway"/>
    <property type="evidence" value="ECO:0000318"/>
    <property type="project" value="GO_Central"/>
</dbReference>
<dbReference type="InterPro" id="IPR050590">
    <property type="entry name" value="Exosome_comp_Rrp42_subfam"/>
</dbReference>
<dbReference type="GO" id="GO:0034475">
    <property type="term" value="P:U4 snRNA 3'-end processing"/>
    <property type="evidence" value="ECO:0000318"/>
    <property type="project" value="GO_Central"/>
</dbReference>
<protein>
    <recommendedName>
        <fullName evidence="6">Ribosomal RNA-processing protein 42</fullName>
    </recommendedName>
</protein>
<evidence type="ECO:0000256" key="1">
    <source>
        <dbReference type="ARBA" id="ARBA00004496"/>
    </source>
</evidence>
<reference evidence="10" key="1">
    <citation type="submission" date="2015-02" db="EMBL/GenBank/DDBJ databases">
        <title>Genome sequencing for Strongylocentrotus purpuratus.</title>
        <authorList>
            <person name="Murali S."/>
            <person name="Liu Y."/>
            <person name="Vee V."/>
            <person name="English A."/>
            <person name="Wang M."/>
            <person name="Skinner E."/>
            <person name="Han Y."/>
            <person name="Muzny D.M."/>
            <person name="Worley K.C."/>
            <person name="Gibbs R.A."/>
        </authorList>
    </citation>
    <scope>NUCLEOTIDE SEQUENCE</scope>
</reference>
<reference evidence="9" key="2">
    <citation type="submission" date="2021-01" db="UniProtKB">
        <authorList>
            <consortium name="EnsemblMetazoa"/>
        </authorList>
    </citation>
    <scope>IDENTIFICATION</scope>
</reference>
<dbReference type="GO" id="GO:0034473">
    <property type="term" value="P:U1 snRNA 3'-end processing"/>
    <property type="evidence" value="ECO:0000318"/>
    <property type="project" value="GO_Central"/>
</dbReference>
<dbReference type="CDD" id="cd11367">
    <property type="entry name" value="RNase_PH_RRP42"/>
    <property type="match status" value="1"/>
</dbReference>
<name>A0A7M7N616_STRPU</name>
<evidence type="ECO:0000256" key="5">
    <source>
        <dbReference type="ARBA" id="ARBA00022835"/>
    </source>
</evidence>
<dbReference type="SUPFAM" id="SSF55666">
    <property type="entry name" value="Ribonuclease PH domain 2-like"/>
    <property type="match status" value="1"/>
</dbReference>
<dbReference type="EnsemblMetazoa" id="XM_030975923">
    <property type="protein sequence ID" value="XP_030831783"/>
    <property type="gene ID" value="LOC586452"/>
</dbReference>
<dbReference type="PANTHER" id="PTHR11097:SF8">
    <property type="entry name" value="EXOSOME COMPLEX COMPONENT RRP42"/>
    <property type="match status" value="1"/>
</dbReference>
<proteinExistence type="inferred from homology"/>
<dbReference type="GO" id="GO:0000467">
    <property type="term" value="P:exonucleolytic trimming to generate mature 3'-end of 5.8S rRNA from tricistronic rRNA transcript (SSU-rRNA, 5.8S rRNA, LSU-rRNA)"/>
    <property type="evidence" value="ECO:0000318"/>
    <property type="project" value="GO_Central"/>
</dbReference>
<feature type="domain" description="Exoribonuclease phosphorolytic" evidence="7">
    <location>
        <begin position="33"/>
        <end position="167"/>
    </location>
</feature>
<dbReference type="GO" id="GO:0071028">
    <property type="term" value="P:nuclear mRNA surveillance"/>
    <property type="evidence" value="ECO:0000318"/>
    <property type="project" value="GO_Central"/>
</dbReference>
<dbReference type="GO" id="GO:0071035">
    <property type="term" value="P:nuclear polyadenylation-dependent rRNA catabolic process"/>
    <property type="evidence" value="ECO:0000318"/>
    <property type="project" value="GO_Central"/>
</dbReference>
<dbReference type="RefSeq" id="XP_030831783.1">
    <property type="nucleotide sequence ID" value="XM_030975923.1"/>
</dbReference>
<dbReference type="InParanoid" id="A0A7M7N616"/>
<feature type="domain" description="Exoribonuclease phosphorolytic" evidence="8">
    <location>
        <begin position="198"/>
        <end position="262"/>
    </location>
</feature>
<dbReference type="GeneID" id="586452"/>
<comment type="similarity">
    <text evidence="3">Belongs to the RNase PH family.</text>
</comment>
<evidence type="ECO:0000256" key="6">
    <source>
        <dbReference type="ARBA" id="ARBA00042523"/>
    </source>
</evidence>
<evidence type="ECO:0000313" key="9">
    <source>
        <dbReference type="EnsemblMetazoa" id="XP_030831783"/>
    </source>
</evidence>